<dbReference type="NCBIfam" id="TIGR03609">
    <property type="entry name" value="S_layer_CsaB"/>
    <property type="match status" value="1"/>
</dbReference>
<dbReference type="InterPro" id="IPR019896">
    <property type="entry name" value="Polysacch_pyruvyl_Trfase_CsaB"/>
</dbReference>
<proteinExistence type="predicted"/>
<organism evidence="2 3">
    <name type="scientific">Pontibacillus yanchengensis</name>
    <dbReference type="NCBI Taxonomy" id="462910"/>
    <lineage>
        <taxon>Bacteria</taxon>
        <taxon>Bacillati</taxon>
        <taxon>Bacillota</taxon>
        <taxon>Bacilli</taxon>
        <taxon>Bacillales</taxon>
        <taxon>Bacillaceae</taxon>
        <taxon>Pontibacillus</taxon>
    </lineage>
</organism>
<keyword evidence="2" id="KW-0808">Transferase</keyword>
<dbReference type="Pfam" id="PF04230">
    <property type="entry name" value="PS_pyruv_trans"/>
    <property type="match status" value="1"/>
</dbReference>
<gene>
    <name evidence="2" type="primary">csaB</name>
    <name evidence="2" type="ORF">GLW05_11695</name>
</gene>
<name>A0A6I5A3J2_9BACI</name>
<evidence type="ECO:0000313" key="2">
    <source>
        <dbReference type="EMBL" id="MYL34261.1"/>
    </source>
</evidence>
<dbReference type="PANTHER" id="PTHR36836:SF1">
    <property type="entry name" value="COLANIC ACID BIOSYNTHESIS PROTEIN WCAK"/>
    <property type="match status" value="1"/>
</dbReference>
<accession>A0A6I5A3J2</accession>
<sequence length="375" mass="42390">MKLVISGFYGLGNTGDEAILDAMVDNLRTSLDEPDITVFSLSPEQTASKHNVNSIYRGWRHDFKKKVHALREADLVLSGGGGLLQDTYPTRIIFGPLPYYLLIVFLAKLCGTKVMFFSQGIGPVTTPYGKLLMRLFGNMADFITVRDEYSKKYLEQRHVTRPETVVTADIVFAYQSKRDTTCIESLPLSGEEKLVGVSVRPWFEETAYQTEMAQLLDQFMEEKGITPVFIPMEGDHDANVSRTIQGLMQHGDQTLVLGSDFSPNQYLQFIRECEMVIGMRLHALIFSTLASVPFVAISYDKKVESLAMRTGMWHHSTTLEDFTAASMYANVVDVYEHLETLGEQLDEERAELRDEALRNLTLLKEKFDRKAQAPV</sequence>
<reference evidence="2 3" key="1">
    <citation type="submission" date="2019-11" db="EMBL/GenBank/DDBJ databases">
        <title>Genome sequences of 17 halophilic strains isolated from different environments.</title>
        <authorList>
            <person name="Furrow R.E."/>
        </authorList>
    </citation>
    <scope>NUCLEOTIDE SEQUENCE [LARGE SCALE GENOMIC DNA]</scope>
    <source>
        <strain evidence="2 3">22514_16_FS</strain>
    </source>
</reference>
<dbReference type="InterPro" id="IPR007345">
    <property type="entry name" value="Polysacch_pyruvyl_Trfase"/>
</dbReference>
<protein>
    <submittedName>
        <fullName evidence="2">Polysaccharide pyruvyl transferase CsaB</fullName>
    </submittedName>
</protein>
<dbReference type="AlphaFoldDB" id="A0A6I5A3J2"/>
<dbReference type="PANTHER" id="PTHR36836">
    <property type="entry name" value="COLANIC ACID BIOSYNTHESIS PROTEIN WCAK"/>
    <property type="match status" value="1"/>
</dbReference>
<dbReference type="OrthoDB" id="3199616at2"/>
<dbReference type="Proteomes" id="UP000468638">
    <property type="component" value="Unassembled WGS sequence"/>
</dbReference>
<evidence type="ECO:0000259" key="1">
    <source>
        <dbReference type="Pfam" id="PF04230"/>
    </source>
</evidence>
<evidence type="ECO:0000313" key="3">
    <source>
        <dbReference type="Proteomes" id="UP000468638"/>
    </source>
</evidence>
<dbReference type="GO" id="GO:0016740">
    <property type="term" value="F:transferase activity"/>
    <property type="evidence" value="ECO:0007669"/>
    <property type="project" value="UniProtKB-KW"/>
</dbReference>
<dbReference type="EMBL" id="WMEQ01000008">
    <property type="protein sequence ID" value="MYL34261.1"/>
    <property type="molecule type" value="Genomic_DNA"/>
</dbReference>
<dbReference type="SUPFAM" id="SSF53756">
    <property type="entry name" value="UDP-Glycosyltransferase/glycogen phosphorylase"/>
    <property type="match status" value="1"/>
</dbReference>
<comment type="caution">
    <text evidence="2">The sequence shown here is derived from an EMBL/GenBank/DDBJ whole genome shotgun (WGS) entry which is preliminary data.</text>
</comment>
<feature type="domain" description="Polysaccharide pyruvyl transferase" evidence="1">
    <location>
        <begin position="13"/>
        <end position="300"/>
    </location>
</feature>
<dbReference type="RefSeq" id="WP_160848563.1">
    <property type="nucleotide sequence ID" value="NZ_WMEQ01000008.1"/>
</dbReference>